<dbReference type="Proteomes" id="UP000320591">
    <property type="component" value="Chromosome"/>
</dbReference>
<dbReference type="KEGG" id="dic:Dpoa569_0003840"/>
<proteinExistence type="predicted"/>
<gene>
    <name evidence="1" type="ORF">Dpoa569_0003840</name>
</gene>
<keyword evidence="2" id="KW-1185">Reference proteome</keyword>
<evidence type="ECO:0000313" key="1">
    <source>
        <dbReference type="EMBL" id="QDX31770.1"/>
    </source>
</evidence>
<dbReference type="AlphaFoldDB" id="A0A5B8IKH2"/>
<accession>A0A5B8IKH2</accession>
<sequence length="82" mass="9238">MACNQAQSVCNYFANKQILFLSAVADTRFAARFSSRKGDVTGEIAKTLAQNGSTRHKTRGMFSVRFMPSLPVLRLSYHRWHG</sequence>
<protein>
    <submittedName>
        <fullName evidence="1">Uncharacterized protein</fullName>
    </submittedName>
</protein>
<evidence type="ECO:0000313" key="2">
    <source>
        <dbReference type="Proteomes" id="UP000320591"/>
    </source>
</evidence>
<organism evidence="1 2">
    <name type="scientific">Dickeya poaceiphila</name>
    <dbReference type="NCBI Taxonomy" id="568768"/>
    <lineage>
        <taxon>Bacteria</taxon>
        <taxon>Pseudomonadati</taxon>
        <taxon>Pseudomonadota</taxon>
        <taxon>Gammaproteobacteria</taxon>
        <taxon>Enterobacterales</taxon>
        <taxon>Pectobacteriaceae</taxon>
        <taxon>Dickeya</taxon>
    </lineage>
</organism>
<reference evidence="1 2" key="1">
    <citation type="journal article" date="2019" name="Environ. Microbiol.">
        <title>The phytopathogenic nature of Dickeya aquatica 174/2 and the dynamic early evolution of Dickeya pathogenicity.</title>
        <authorList>
            <person name="Duprey A."/>
            <person name="Taib N."/>
            <person name="Leonard S."/>
            <person name="Garin T."/>
            <person name="Flandrois J.P."/>
            <person name="Nasser W."/>
            <person name="Brochier-Armanet C."/>
            <person name="Reverchon S."/>
        </authorList>
    </citation>
    <scope>NUCLEOTIDE SEQUENCE [LARGE SCALE GENOMIC DNA]</scope>
    <source>
        <strain evidence="1 2">NCPPB 569</strain>
    </source>
</reference>
<name>A0A5B8IKH2_9GAMM</name>
<dbReference type="EMBL" id="CP042220">
    <property type="protein sequence ID" value="QDX31770.1"/>
    <property type="molecule type" value="Genomic_DNA"/>
</dbReference>